<evidence type="ECO:0000313" key="2">
    <source>
        <dbReference type="Proteomes" id="UP000000387"/>
    </source>
</evidence>
<dbReference type="KEGG" id="rdn:HMPREF0733_11748"/>
<accession>E3H1B7</accession>
<organism evidence="1 2">
    <name type="scientific">Rothia dentocariosa (strain ATCC 17931 / CDC X599 / XDIA)</name>
    <dbReference type="NCBI Taxonomy" id="762948"/>
    <lineage>
        <taxon>Bacteria</taxon>
        <taxon>Bacillati</taxon>
        <taxon>Actinomycetota</taxon>
        <taxon>Actinomycetes</taxon>
        <taxon>Micrococcales</taxon>
        <taxon>Micrococcaceae</taxon>
        <taxon>Rothia</taxon>
    </lineage>
</organism>
<dbReference type="HOGENOM" id="CLU_3316383_0_0_11"/>
<sequence length="39" mass="4522">MHDYKKKVSLLIIWGSHLSTCKLLTLDFLESFRKGITKA</sequence>
<evidence type="ECO:0000313" key="1">
    <source>
        <dbReference type="EMBL" id="ADP41205.1"/>
    </source>
</evidence>
<name>E3H1B7_ROTDC</name>
<protein>
    <submittedName>
        <fullName evidence="1">Uncharacterized protein</fullName>
    </submittedName>
</protein>
<reference evidence="2" key="1">
    <citation type="submission" date="2010-10" db="EMBL/GenBank/DDBJ databases">
        <title>The complete genome of Rothia dentocariosa ATCC 17931.</title>
        <authorList>
            <person name="Muzny D."/>
            <person name="Qin X."/>
            <person name="Buhay C."/>
            <person name="Dugan-Rocha S."/>
            <person name="Ding Y."/>
            <person name="Chen G."/>
            <person name="Hawes A."/>
            <person name="Holder M."/>
            <person name="Jhangiani S."/>
            <person name="Johnson A."/>
            <person name="Khan Z."/>
            <person name="Li Z."/>
            <person name="Liu W."/>
            <person name="Liu X."/>
            <person name="Perez L."/>
            <person name="Shen H."/>
            <person name="Wang Q."/>
            <person name="Watt J."/>
            <person name="Xi L."/>
            <person name="Xin Y."/>
            <person name="Zhou J."/>
            <person name="Deng J."/>
            <person name="Jiang H."/>
            <person name="Liu Y."/>
            <person name="Qu J."/>
            <person name="Song X.-Z."/>
            <person name="Zhang L."/>
            <person name="Villasana D."/>
            <person name="Johnson A."/>
            <person name="Liu J."/>
            <person name="Liyanage D."/>
            <person name="Lorensuhewa L."/>
            <person name="Robinson T."/>
            <person name="Song A."/>
            <person name="Song B.-B."/>
            <person name="Dinh H."/>
            <person name="Thornton R."/>
            <person name="Coyle M."/>
            <person name="Francisco L."/>
            <person name="Jackson L."/>
            <person name="Javaid M."/>
            <person name="Korchina V."/>
            <person name="Kovar C."/>
            <person name="Mata R."/>
            <person name="Mathew T."/>
            <person name="Ngo R."/>
            <person name="Nguyen L."/>
            <person name="Nguyen N."/>
            <person name="Okwuonu G."/>
            <person name="Ongeri F."/>
            <person name="Pham C."/>
            <person name="Simmons D."/>
            <person name="Wilczek-Boney K."/>
            <person name="Hale W."/>
            <person name="Jakkamsetti A."/>
            <person name="Pham P."/>
            <person name="Ruth R."/>
            <person name="San Lucas F."/>
            <person name="Warren J."/>
            <person name="Zhang J."/>
            <person name="Zhao Z."/>
            <person name="Zhou C."/>
            <person name="Zhu D."/>
            <person name="Lee S."/>
            <person name="Bess C."/>
            <person name="Blankenburg K."/>
            <person name="Forbes L."/>
            <person name="Fu Q."/>
            <person name="Gubbala S."/>
            <person name="Hirani K."/>
            <person name="Jayaseelan J.C."/>
            <person name="Lara F."/>
            <person name="Munidasa M."/>
            <person name="Palculict T."/>
            <person name="Patil S."/>
            <person name="Pu L.-L."/>
            <person name="Saada N."/>
            <person name="Tang L."/>
            <person name="Weissenberger G."/>
            <person name="Zhu Y."/>
            <person name="Hemphill L."/>
            <person name="Shang Y."/>
            <person name="Youmans B."/>
            <person name="Ayvaz T."/>
            <person name="Ross M."/>
            <person name="Santibanez J."/>
            <person name="Aqrawi P."/>
            <person name="Gross S."/>
            <person name="Joshi V."/>
            <person name="Fowler G."/>
            <person name="Nazareth L."/>
            <person name="Reid J."/>
            <person name="Worley K."/>
            <person name="Petrosino J."/>
            <person name="Highlander S."/>
            <person name="Gibbs R."/>
        </authorList>
    </citation>
    <scope>NUCLEOTIDE SEQUENCE [LARGE SCALE GENOMIC DNA]</scope>
    <source>
        <strain evidence="2">ATCC 17931 / CDC X599 / XDIA</strain>
    </source>
</reference>
<dbReference type="Proteomes" id="UP000000387">
    <property type="component" value="Chromosome"/>
</dbReference>
<dbReference type="EMBL" id="CP002280">
    <property type="protein sequence ID" value="ADP41205.1"/>
    <property type="molecule type" value="Genomic_DNA"/>
</dbReference>
<dbReference type="AlphaFoldDB" id="E3H1B7"/>
<proteinExistence type="predicted"/>
<gene>
    <name evidence="1" type="ordered locus">HMPREF0733_11748</name>
</gene>